<evidence type="ECO:0000313" key="1">
    <source>
        <dbReference type="EMBL" id="DAF97589.1"/>
    </source>
</evidence>
<organism evidence="1">
    <name type="scientific">Siphoviridae sp. ctEZK6</name>
    <dbReference type="NCBI Taxonomy" id="2825397"/>
    <lineage>
        <taxon>Viruses</taxon>
        <taxon>Duplodnaviria</taxon>
        <taxon>Heunggongvirae</taxon>
        <taxon>Uroviricota</taxon>
        <taxon>Caudoviricetes</taxon>
    </lineage>
</organism>
<proteinExistence type="predicted"/>
<reference evidence="1" key="1">
    <citation type="journal article" date="2021" name="Proc. Natl. Acad. Sci. U.S.A.">
        <title>A Catalog of Tens of Thousands of Viruses from Human Metagenomes Reveals Hidden Associations with Chronic Diseases.</title>
        <authorList>
            <person name="Tisza M.J."/>
            <person name="Buck C.B."/>
        </authorList>
    </citation>
    <scope>NUCLEOTIDE SEQUENCE</scope>
    <source>
        <strain evidence="1">CtEZK6</strain>
    </source>
</reference>
<dbReference type="EMBL" id="BK016134">
    <property type="protein sequence ID" value="DAF97589.1"/>
    <property type="molecule type" value="Genomic_DNA"/>
</dbReference>
<sequence length="73" mass="8493">MNNAISNLRQLVYVLNALWEVERLLLEWQFKAKDELAESELAERALLNLRIELRRGIAEGFSVFGDEGETDER</sequence>
<accession>A0A8S5USZ8</accession>
<protein>
    <submittedName>
        <fullName evidence="1">Uncharacterized protein</fullName>
    </submittedName>
</protein>
<name>A0A8S5USZ8_9CAUD</name>